<evidence type="ECO:0000313" key="4">
    <source>
        <dbReference type="Proteomes" id="UP001287356"/>
    </source>
</evidence>
<dbReference type="AlphaFoldDB" id="A0AAE0TX19"/>
<protein>
    <submittedName>
        <fullName evidence="3">Uncharacterized protein</fullName>
    </submittedName>
</protein>
<reference evidence="3" key="2">
    <citation type="submission" date="2023-06" db="EMBL/GenBank/DDBJ databases">
        <authorList>
            <consortium name="Lawrence Berkeley National Laboratory"/>
            <person name="Haridas S."/>
            <person name="Hensen N."/>
            <person name="Bonometti L."/>
            <person name="Westerberg I."/>
            <person name="Brannstrom I.O."/>
            <person name="Guillou S."/>
            <person name="Cros-Aarteil S."/>
            <person name="Calhoun S."/>
            <person name="Kuo A."/>
            <person name="Mondo S."/>
            <person name="Pangilinan J."/>
            <person name="Riley R."/>
            <person name="Labutti K."/>
            <person name="Andreopoulos B."/>
            <person name="Lipzen A."/>
            <person name="Chen C."/>
            <person name="Yanf M."/>
            <person name="Daum C."/>
            <person name="Ng V."/>
            <person name="Clum A."/>
            <person name="Steindorff A."/>
            <person name="Ohm R."/>
            <person name="Martin F."/>
            <person name="Silar P."/>
            <person name="Natvig D."/>
            <person name="Lalanne C."/>
            <person name="Gautier V."/>
            <person name="Ament-Velasquez S.L."/>
            <person name="Kruys A."/>
            <person name="Hutchinson M.I."/>
            <person name="Powell A.J."/>
            <person name="Barry K."/>
            <person name="Miller A.N."/>
            <person name="Grigoriev I.V."/>
            <person name="Debuchy R."/>
            <person name="Gladieux P."/>
            <person name="Thoren M.H."/>
            <person name="Johannesson H."/>
        </authorList>
    </citation>
    <scope>NUCLEOTIDE SEQUENCE</scope>
    <source>
        <strain evidence="3">CBS 958.72</strain>
    </source>
</reference>
<evidence type="ECO:0000256" key="2">
    <source>
        <dbReference type="SAM" id="Phobius"/>
    </source>
</evidence>
<proteinExistence type="predicted"/>
<sequence length="192" mass="21141">MSESTPLTKKEQENRTVVIVLLAMVQIFITVTLIKTVDVKRRWPRVRQDGCLYALALTGVFLVSLMWPVAVALIVLWLAVSVILVPFYLVGHFCCAPGQTCCGVDWVKLCRWVLRPAPRERTPSTPSSQRGGDVEQAPVAAATAVVEQQPPANTDTMELPQRPPSAAKTSDGTSTDDIELPPYSLQDPSRRE</sequence>
<feature type="transmembrane region" description="Helical" evidence="2">
    <location>
        <begin position="16"/>
        <end position="34"/>
    </location>
</feature>
<reference evidence="3" key="1">
    <citation type="journal article" date="2023" name="Mol. Phylogenet. Evol.">
        <title>Genome-scale phylogeny and comparative genomics of the fungal order Sordariales.</title>
        <authorList>
            <person name="Hensen N."/>
            <person name="Bonometti L."/>
            <person name="Westerberg I."/>
            <person name="Brannstrom I.O."/>
            <person name="Guillou S."/>
            <person name="Cros-Aarteil S."/>
            <person name="Calhoun S."/>
            <person name="Haridas S."/>
            <person name="Kuo A."/>
            <person name="Mondo S."/>
            <person name="Pangilinan J."/>
            <person name="Riley R."/>
            <person name="LaButti K."/>
            <person name="Andreopoulos B."/>
            <person name="Lipzen A."/>
            <person name="Chen C."/>
            <person name="Yan M."/>
            <person name="Daum C."/>
            <person name="Ng V."/>
            <person name="Clum A."/>
            <person name="Steindorff A."/>
            <person name="Ohm R.A."/>
            <person name="Martin F."/>
            <person name="Silar P."/>
            <person name="Natvig D.O."/>
            <person name="Lalanne C."/>
            <person name="Gautier V."/>
            <person name="Ament-Velasquez S.L."/>
            <person name="Kruys A."/>
            <person name="Hutchinson M.I."/>
            <person name="Powell A.J."/>
            <person name="Barry K."/>
            <person name="Miller A.N."/>
            <person name="Grigoriev I.V."/>
            <person name="Debuchy R."/>
            <person name="Gladieux P."/>
            <person name="Hiltunen Thoren M."/>
            <person name="Johannesson H."/>
        </authorList>
    </citation>
    <scope>NUCLEOTIDE SEQUENCE</scope>
    <source>
        <strain evidence="3">CBS 958.72</strain>
    </source>
</reference>
<feature type="region of interest" description="Disordered" evidence="1">
    <location>
        <begin position="119"/>
        <end position="192"/>
    </location>
</feature>
<dbReference type="EMBL" id="JAULSN010000001">
    <property type="protein sequence ID" value="KAK3382719.1"/>
    <property type="molecule type" value="Genomic_DNA"/>
</dbReference>
<evidence type="ECO:0000313" key="3">
    <source>
        <dbReference type="EMBL" id="KAK3382719.1"/>
    </source>
</evidence>
<accession>A0AAE0TX19</accession>
<comment type="caution">
    <text evidence="3">The sequence shown here is derived from an EMBL/GenBank/DDBJ whole genome shotgun (WGS) entry which is preliminary data.</text>
</comment>
<evidence type="ECO:0000256" key="1">
    <source>
        <dbReference type="SAM" id="MobiDB-lite"/>
    </source>
</evidence>
<dbReference type="Proteomes" id="UP001287356">
    <property type="component" value="Unassembled WGS sequence"/>
</dbReference>
<name>A0AAE0TX19_9PEZI</name>
<gene>
    <name evidence="3" type="ORF">B0T24DRAFT_602350</name>
</gene>
<keyword evidence="2" id="KW-0472">Membrane</keyword>
<keyword evidence="4" id="KW-1185">Reference proteome</keyword>
<organism evidence="3 4">
    <name type="scientific">Lasiosphaeria ovina</name>
    <dbReference type="NCBI Taxonomy" id="92902"/>
    <lineage>
        <taxon>Eukaryota</taxon>
        <taxon>Fungi</taxon>
        <taxon>Dikarya</taxon>
        <taxon>Ascomycota</taxon>
        <taxon>Pezizomycotina</taxon>
        <taxon>Sordariomycetes</taxon>
        <taxon>Sordariomycetidae</taxon>
        <taxon>Sordariales</taxon>
        <taxon>Lasiosphaeriaceae</taxon>
        <taxon>Lasiosphaeria</taxon>
    </lineage>
</organism>
<keyword evidence="2" id="KW-0812">Transmembrane</keyword>
<keyword evidence="2" id="KW-1133">Transmembrane helix</keyword>
<feature type="transmembrane region" description="Helical" evidence="2">
    <location>
        <begin position="55"/>
        <end position="88"/>
    </location>
</feature>